<reference evidence="1 2" key="1">
    <citation type="journal article" date="2019" name="Commun. Biol.">
        <title>The bagworm genome reveals a unique fibroin gene that provides high tensile strength.</title>
        <authorList>
            <person name="Kono N."/>
            <person name="Nakamura H."/>
            <person name="Ohtoshi R."/>
            <person name="Tomita M."/>
            <person name="Numata K."/>
            <person name="Arakawa K."/>
        </authorList>
    </citation>
    <scope>NUCLEOTIDE SEQUENCE [LARGE SCALE GENOMIC DNA]</scope>
</reference>
<organism evidence="1 2">
    <name type="scientific">Eumeta variegata</name>
    <name type="common">Bagworm moth</name>
    <name type="synonym">Eumeta japonica</name>
    <dbReference type="NCBI Taxonomy" id="151549"/>
    <lineage>
        <taxon>Eukaryota</taxon>
        <taxon>Metazoa</taxon>
        <taxon>Ecdysozoa</taxon>
        <taxon>Arthropoda</taxon>
        <taxon>Hexapoda</taxon>
        <taxon>Insecta</taxon>
        <taxon>Pterygota</taxon>
        <taxon>Neoptera</taxon>
        <taxon>Endopterygota</taxon>
        <taxon>Lepidoptera</taxon>
        <taxon>Glossata</taxon>
        <taxon>Ditrysia</taxon>
        <taxon>Tineoidea</taxon>
        <taxon>Psychidae</taxon>
        <taxon>Oiketicinae</taxon>
        <taxon>Eumeta</taxon>
    </lineage>
</organism>
<accession>A0A4C1W9H6</accession>
<gene>
    <name evidence="1" type="ORF">EVAR_83741_1</name>
</gene>
<evidence type="ECO:0000313" key="2">
    <source>
        <dbReference type="Proteomes" id="UP000299102"/>
    </source>
</evidence>
<keyword evidence="2" id="KW-1185">Reference proteome</keyword>
<protein>
    <submittedName>
        <fullName evidence="1">Uncharacterized protein</fullName>
    </submittedName>
</protein>
<comment type="caution">
    <text evidence="1">The sequence shown here is derived from an EMBL/GenBank/DDBJ whole genome shotgun (WGS) entry which is preliminary data.</text>
</comment>
<dbReference type="Proteomes" id="UP000299102">
    <property type="component" value="Unassembled WGS sequence"/>
</dbReference>
<sequence>MLGPLGFTRFCAYADTATIEIGRLNKRTWGCNYRGARITTLQLTHTVLFRRSLFRAFTLERMDRTMSDKTRMSSPKLFYHCAEGSGGVPAGAGGVFGVPLSQCVESERALRRRRLTGSRASLASLAADRADDVNTHFFFFL</sequence>
<dbReference type="EMBL" id="BGZK01000515">
    <property type="protein sequence ID" value="GBP48038.1"/>
    <property type="molecule type" value="Genomic_DNA"/>
</dbReference>
<evidence type="ECO:0000313" key="1">
    <source>
        <dbReference type="EMBL" id="GBP48038.1"/>
    </source>
</evidence>
<dbReference type="AlphaFoldDB" id="A0A4C1W9H6"/>
<name>A0A4C1W9H6_EUMVA</name>
<proteinExistence type="predicted"/>